<dbReference type="Pfam" id="PF13807">
    <property type="entry name" value="GNVR"/>
    <property type="match status" value="1"/>
</dbReference>
<dbReference type="InterPro" id="IPR033756">
    <property type="entry name" value="YlxH/NBP35"/>
</dbReference>
<evidence type="ECO:0000313" key="13">
    <source>
        <dbReference type="Proteomes" id="UP000250796"/>
    </source>
</evidence>
<evidence type="ECO:0000259" key="10">
    <source>
        <dbReference type="Pfam" id="PF02706"/>
    </source>
</evidence>
<dbReference type="Pfam" id="PF02706">
    <property type="entry name" value="Wzz"/>
    <property type="match status" value="1"/>
</dbReference>
<dbReference type="AlphaFoldDB" id="A0A7Z7LGN3"/>
<dbReference type="GO" id="GO:0004713">
    <property type="term" value="F:protein tyrosine kinase activity"/>
    <property type="evidence" value="ECO:0007669"/>
    <property type="project" value="TreeGrafter"/>
</dbReference>
<feature type="domain" description="Polysaccharide chain length determinant N-terminal" evidence="10">
    <location>
        <begin position="11"/>
        <end position="103"/>
    </location>
</feature>
<proteinExistence type="predicted"/>
<dbReference type="InterPro" id="IPR032807">
    <property type="entry name" value="GNVR"/>
</dbReference>
<keyword evidence="8" id="KW-0175">Coiled coil</keyword>
<dbReference type="SUPFAM" id="SSF52540">
    <property type="entry name" value="P-loop containing nucleoside triphosphate hydrolases"/>
    <property type="match status" value="1"/>
</dbReference>
<comment type="subcellular location">
    <subcellularLocation>
        <location evidence="1">Cell membrane</location>
        <topology evidence="1">Multi-pass membrane protein</topology>
    </subcellularLocation>
</comment>
<evidence type="ECO:0000313" key="12">
    <source>
        <dbReference type="EMBL" id="SSC13534.1"/>
    </source>
</evidence>
<reference evidence="12 13" key="1">
    <citation type="submission" date="2017-01" db="EMBL/GenBank/DDBJ databases">
        <authorList>
            <person name="Erauso G."/>
        </authorList>
    </citation>
    <scope>NUCLEOTIDE SEQUENCE [LARGE SCALE GENOMIC DNA]</scope>
    <source>
        <strain evidence="12">MESINF1</strain>
    </source>
</reference>
<evidence type="ECO:0000256" key="5">
    <source>
        <dbReference type="ARBA" id="ARBA00022840"/>
    </source>
</evidence>
<dbReference type="EMBL" id="LS974202">
    <property type="protein sequence ID" value="SSC13534.1"/>
    <property type="molecule type" value="Genomic_DNA"/>
</dbReference>
<feature type="coiled-coil region" evidence="8">
    <location>
        <begin position="183"/>
        <end position="261"/>
    </location>
</feature>
<dbReference type="InterPro" id="IPR027417">
    <property type="entry name" value="P-loop_NTPase"/>
</dbReference>
<organism evidence="12 13">
    <name type="scientific">Mesotoga infera</name>
    <dbReference type="NCBI Taxonomy" id="1236046"/>
    <lineage>
        <taxon>Bacteria</taxon>
        <taxon>Thermotogati</taxon>
        <taxon>Thermotogota</taxon>
        <taxon>Thermotogae</taxon>
        <taxon>Kosmotogales</taxon>
        <taxon>Kosmotogaceae</taxon>
        <taxon>Mesotoga</taxon>
    </lineage>
</organism>
<evidence type="ECO:0000256" key="6">
    <source>
        <dbReference type="ARBA" id="ARBA00022989"/>
    </source>
</evidence>
<dbReference type="InterPro" id="IPR050445">
    <property type="entry name" value="Bact_polysacc_biosynth/exp"/>
</dbReference>
<dbReference type="PANTHER" id="PTHR32309:SF13">
    <property type="entry name" value="FERRIC ENTEROBACTIN TRANSPORT PROTEIN FEPE"/>
    <property type="match status" value="1"/>
</dbReference>
<evidence type="ECO:0000259" key="11">
    <source>
        <dbReference type="Pfam" id="PF13807"/>
    </source>
</evidence>
<feature type="transmembrane region" description="Helical" evidence="9">
    <location>
        <begin position="25"/>
        <end position="45"/>
    </location>
</feature>
<evidence type="ECO:0000256" key="9">
    <source>
        <dbReference type="SAM" id="Phobius"/>
    </source>
</evidence>
<dbReference type="PANTHER" id="PTHR32309">
    <property type="entry name" value="TYROSINE-PROTEIN KINASE"/>
    <property type="match status" value="1"/>
</dbReference>
<dbReference type="GO" id="GO:0005524">
    <property type="term" value="F:ATP binding"/>
    <property type="evidence" value="ECO:0007669"/>
    <property type="project" value="UniProtKB-KW"/>
</dbReference>
<dbReference type="KEGG" id="minf:MESINF_2094"/>
<evidence type="ECO:0000256" key="1">
    <source>
        <dbReference type="ARBA" id="ARBA00004651"/>
    </source>
</evidence>
<accession>A0A7Z7LGN3</accession>
<evidence type="ECO:0000256" key="3">
    <source>
        <dbReference type="ARBA" id="ARBA00022692"/>
    </source>
</evidence>
<evidence type="ECO:0000256" key="7">
    <source>
        <dbReference type="ARBA" id="ARBA00023136"/>
    </source>
</evidence>
<dbReference type="InterPro" id="IPR003856">
    <property type="entry name" value="LPS_length_determ_N"/>
</dbReference>
<feature type="domain" description="Tyrosine-protein kinase G-rich" evidence="11">
    <location>
        <begin position="395"/>
        <end position="471"/>
    </location>
</feature>
<dbReference type="Proteomes" id="UP000250796">
    <property type="component" value="Chromosome MESINF"/>
</dbReference>
<evidence type="ECO:0000256" key="4">
    <source>
        <dbReference type="ARBA" id="ARBA00022741"/>
    </source>
</evidence>
<dbReference type="CDD" id="cd05387">
    <property type="entry name" value="BY-kinase"/>
    <property type="match status" value="1"/>
</dbReference>
<evidence type="ECO:0000256" key="2">
    <source>
        <dbReference type="ARBA" id="ARBA00022475"/>
    </source>
</evidence>
<gene>
    <name evidence="12" type="ORF">MESINF_2094</name>
</gene>
<dbReference type="RefSeq" id="WP_169699675.1">
    <property type="nucleotide sequence ID" value="NZ_LS974202.1"/>
</dbReference>
<dbReference type="NCBIfam" id="TIGR01007">
    <property type="entry name" value="eps_fam"/>
    <property type="match status" value="1"/>
</dbReference>
<keyword evidence="13" id="KW-1185">Reference proteome</keyword>
<dbReference type="Pfam" id="PF10609">
    <property type="entry name" value="ParA"/>
    <property type="match status" value="1"/>
</dbReference>
<keyword evidence="5" id="KW-0067">ATP-binding</keyword>
<keyword evidence="7 9" id="KW-0472">Membrane</keyword>
<feature type="transmembrane region" description="Helical" evidence="9">
    <location>
        <begin position="452"/>
        <end position="472"/>
    </location>
</feature>
<sequence>MSELEGSDYRELTLEDIFRMFKKRLSLFISITLAVVVVTGIYLVFATPIYEASVTIKVDPTSQSSVSDLFTNSLTGSSISRDISTEVELIKSRTNIEEIIAELDLVNRVYSSEARERLISEGYTEKDLVMSLTRSISNMITVSPVKDTRIVKVSVQNKDPVLARDMANTLAMVYNKKLAELSKRDLTRKREFIEAQIPLLEKDLKESTDMMKNFKEETGIYVLDKHSDLLFQMLSSYDRQYNELKISAEEKKAEIQTYQGMLDDFNGTDSRDVKSMWIQTSESFSVNPVLTSLRQSLSKLQVELAALQEQYPLTDQRVKSKITEISKTESLIADEVKREFITSGQGMTLNPAYQQILTGVITAEADLQILEASINAVADMREQYQIELRSLPLKEQQLLDLQRQITVKESLYTLLLERLEEAKISEAAVVGNAAIVDPATIPQTAVKPNKRLSLAIGAVLGIFLGMLMVFLAEYLDKTLKTEEEIERFSRQPIIGRIPTIEGIREEMYVEKSPTAPSAESMKLAASNLSFTMGDGKTVAVTSVLPTEGKSFVIANLAYSMASSGQRVILVDFDMRRPRVEKILKSTKKQYGVTDVVMGKVELESVIERYTDNMDFIGVGTVPPNPTIVLSSKNIDVLLEKLKEKYDRILIDMPPAVVTSDVSLVGNKLDGIVLVVKPGRAIRDGLRIVIDNLKTVGVRILGVIVNGVDEKNSSYYYHYYYYYNEEGKKKKRRTRKNK</sequence>
<name>A0A7Z7LGN3_9BACT</name>
<dbReference type="Gene3D" id="3.40.50.300">
    <property type="entry name" value="P-loop containing nucleotide triphosphate hydrolases"/>
    <property type="match status" value="1"/>
</dbReference>
<protein>
    <submittedName>
        <fullName evidence="12">Capsular exopolysaccharide biosynthesis protein</fullName>
    </submittedName>
</protein>
<evidence type="ECO:0000256" key="8">
    <source>
        <dbReference type="SAM" id="Coils"/>
    </source>
</evidence>
<dbReference type="InterPro" id="IPR005702">
    <property type="entry name" value="Wzc-like_C"/>
</dbReference>
<dbReference type="GO" id="GO:0005886">
    <property type="term" value="C:plasma membrane"/>
    <property type="evidence" value="ECO:0007669"/>
    <property type="project" value="UniProtKB-SubCell"/>
</dbReference>
<keyword evidence="6 9" id="KW-1133">Transmembrane helix</keyword>
<keyword evidence="4" id="KW-0547">Nucleotide-binding</keyword>
<keyword evidence="3 9" id="KW-0812">Transmembrane</keyword>
<keyword evidence="2" id="KW-1003">Cell membrane</keyword>